<dbReference type="KEGG" id="zal:AZF00_03085"/>
<sequence>MSDINIYVADLAAYNEGYLHGKWIDATLQPEDIQEEINKILASSPVEDSEEYAIHDYEGFEGASLSEYEGIESAHEKACFIEEHGKLGAEILNYYGDDLGDAEKALEDHYCGCYKSLAEYAEELTEQGGGIPEHLAYYIDYEKMGRDMEYSGDIFTIETAYDEVHIFWNH</sequence>
<dbReference type="Proteomes" id="UP000074119">
    <property type="component" value="Chromosome"/>
</dbReference>
<name>A0A127M2A7_9GAMM</name>
<evidence type="ECO:0000313" key="1">
    <source>
        <dbReference type="EMBL" id="AMO67347.1"/>
    </source>
</evidence>
<protein>
    <submittedName>
        <fullName evidence="1">Antirestriction protein</fullName>
    </submittedName>
</protein>
<dbReference type="InterPro" id="IPR041895">
    <property type="entry name" value="ArdA_dom1"/>
</dbReference>
<evidence type="ECO:0000313" key="2">
    <source>
        <dbReference type="Proteomes" id="UP000074119"/>
    </source>
</evidence>
<dbReference type="AlphaFoldDB" id="A0A127M2A7"/>
<dbReference type="Pfam" id="PF07275">
    <property type="entry name" value="ArdA"/>
    <property type="match status" value="1"/>
</dbReference>
<reference evidence="1 2" key="1">
    <citation type="submission" date="2015-12" db="EMBL/GenBank/DDBJ databases">
        <authorList>
            <person name="Shamseldin A."/>
            <person name="Moawad H."/>
            <person name="Abd El-Rahim W.M."/>
            <person name="Sadowsky M.J."/>
        </authorList>
    </citation>
    <scope>NUCLEOTIDE SEQUENCE [LARGE SCALE GENOMIC DNA]</scope>
    <source>
        <strain evidence="1 2">SM2</strain>
    </source>
</reference>
<dbReference type="Gene3D" id="1.10.10.1190">
    <property type="entry name" value="Antirestriction protein ArdA, domain 3"/>
    <property type="match status" value="1"/>
</dbReference>
<proteinExistence type="predicted"/>
<dbReference type="Gene3D" id="3.10.20.480">
    <property type="entry name" value="Antirestriction protein ArdA, domain 1"/>
    <property type="match status" value="1"/>
</dbReference>
<accession>A0A127M2A7</accession>
<dbReference type="InterPro" id="IPR041893">
    <property type="entry name" value="ArdA_dom3"/>
</dbReference>
<organism evidence="1 2">
    <name type="scientific">Zhongshania aliphaticivorans</name>
    <dbReference type="NCBI Taxonomy" id="1470434"/>
    <lineage>
        <taxon>Bacteria</taxon>
        <taxon>Pseudomonadati</taxon>
        <taxon>Pseudomonadota</taxon>
        <taxon>Gammaproteobacteria</taxon>
        <taxon>Cellvibrionales</taxon>
        <taxon>Spongiibacteraceae</taxon>
        <taxon>Zhongshania</taxon>
    </lineage>
</organism>
<gene>
    <name evidence="1" type="ORF">AZF00_03085</name>
</gene>
<dbReference type="RefSeq" id="WP_062383158.1">
    <property type="nucleotide sequence ID" value="NZ_CP014544.1"/>
</dbReference>
<dbReference type="InterPro" id="IPR009899">
    <property type="entry name" value="ArdA"/>
</dbReference>
<dbReference type="EMBL" id="CP014544">
    <property type="protein sequence ID" value="AMO67347.1"/>
    <property type="molecule type" value="Genomic_DNA"/>
</dbReference>